<dbReference type="Gene3D" id="3.30.420.280">
    <property type="match status" value="1"/>
</dbReference>
<sequence>MAKILLTLPKPQPKQVEFLDCRKKYVGYGGSRGGGKSFAVRIKAIIMALNYKDIKQLIIRRTFPELKKNHIDNFNKLLQPLIQAKLCKYNSTNKEFKFWNGATISFMYCDKEKDTDKLQGAEYDIIYIDEATQLTEKMMKDITACCRGVNDYPKRVYFTCNPGGRGHAYIKRIFIDKRYVDGENPDDYEFIQSGVKDNQALMKHNPEYIAQLKALPPARRKAWLDGSWDVYEGQVFEEFRDVPKHYKDRQWTHVIDPFEIPKGWKIYRSYDFGYAKPFSCAWWAVDYDGCMYRIMEYYGCKKDEDNVGLKITADEQFKEIARIENEHPWLKGKKIEGVADPAIWDTSRGESVAETAMRYGIYFEPGDHKRIAGWMQLHYRLQFDDNGYPMMYIFKNCKGFIRTIPALEYSETNPEDVNSDQEDHIADETRYFCMMRPISPTITVKKQVHLEDPLNMFNKE</sequence>
<name>A0A8S5V439_9CAUD</name>
<accession>A0A8S5V439</accession>
<dbReference type="Pfam" id="PF04466">
    <property type="entry name" value="Terminase_3"/>
    <property type="match status" value="1"/>
</dbReference>
<dbReference type="Gene3D" id="3.40.50.300">
    <property type="entry name" value="P-loop containing nucleotide triphosphate hydrolases"/>
    <property type="match status" value="1"/>
</dbReference>
<evidence type="ECO:0000259" key="1">
    <source>
        <dbReference type="Pfam" id="PF04466"/>
    </source>
</evidence>
<dbReference type="InterPro" id="IPR027417">
    <property type="entry name" value="P-loop_NTPase"/>
</dbReference>
<organism evidence="2">
    <name type="scientific">Myoviridae sp. ct8iP21</name>
    <dbReference type="NCBI Taxonomy" id="2825041"/>
    <lineage>
        <taxon>Viruses</taxon>
        <taxon>Duplodnaviria</taxon>
        <taxon>Heunggongvirae</taxon>
        <taxon>Uroviricota</taxon>
        <taxon>Caudoviricetes</taxon>
    </lineage>
</organism>
<dbReference type="PANTHER" id="PTHR39184:SF1">
    <property type="entry name" value="PBSX PHAGE TERMINASE LARGE SUBUNIT"/>
    <property type="match status" value="1"/>
</dbReference>
<dbReference type="InterPro" id="IPR035412">
    <property type="entry name" value="Terminase_L_N"/>
</dbReference>
<dbReference type="EMBL" id="BK016193">
    <property type="protein sequence ID" value="DAG01469.1"/>
    <property type="molecule type" value="Genomic_DNA"/>
</dbReference>
<proteinExistence type="predicted"/>
<feature type="domain" description="Phage terminase large subunit N-terminal" evidence="1">
    <location>
        <begin position="25"/>
        <end position="221"/>
    </location>
</feature>
<evidence type="ECO:0000313" key="2">
    <source>
        <dbReference type="EMBL" id="DAG01469.1"/>
    </source>
</evidence>
<dbReference type="InterPro" id="IPR052380">
    <property type="entry name" value="Viral_DNA_packaging_terminase"/>
</dbReference>
<reference evidence="2" key="1">
    <citation type="journal article" date="2021" name="Proc. Natl. Acad. Sci. U.S.A.">
        <title>A Catalog of Tens of Thousands of Viruses from Human Metagenomes Reveals Hidden Associations with Chronic Diseases.</title>
        <authorList>
            <person name="Tisza M.J."/>
            <person name="Buck C.B."/>
        </authorList>
    </citation>
    <scope>NUCLEOTIDE SEQUENCE</scope>
    <source>
        <strain evidence="2">Ct8iP21</strain>
    </source>
</reference>
<dbReference type="PANTHER" id="PTHR39184">
    <property type="match status" value="1"/>
</dbReference>
<protein>
    <submittedName>
        <fullName evidence="2">Large subunit terminase</fullName>
    </submittedName>
</protein>